<evidence type="ECO:0000256" key="3">
    <source>
        <dbReference type="ARBA" id="ARBA00022517"/>
    </source>
</evidence>
<keyword evidence="4 5" id="KW-0539">Nucleus</keyword>
<keyword evidence="3 5" id="KW-0690">Ribosome biogenesis</keyword>
<dbReference type="PANTHER" id="PTHR14211">
    <property type="entry name" value="GLIOMA SUPPRESSOR CANDIDATE REGION GENE 2"/>
    <property type="match status" value="1"/>
</dbReference>
<sequence>MSLTQKATKLHVVNKQTTQPSRKGKKAWRKNVDVTDIHIGLEQVRKELIHGGVITEKASEELFRVDTHGDNSVKKKFSSHIKTLKADEIIAQRSFTPVVSSKKRSSEKTSNGIIEPKRQRTHYVSHRELSRLRDIANGRSNNFIHEPTEVDFDIWKGEANRVENTLDDRFSFLEKKKKKVAPVTLSHEPITLVASGRHLPAISKPHGGYSYNPLVTEYTKCLEAIGNREVEAERARNAICEAERVQKEALAKSAAEAEKAEARANLLEWEEDSTWEGCDSDMENFKLSSKRPQRKTQAQRNRIKRRKEAERKAKLALTIKQKNSQVARIKELVKELENRDYDKQQDVVDHSSTDEDFELRRRKLGKVRLPEKNIELVLPDELQDCLRLLKPEGNLLRDRYRSMLMRGKFESRRRISFAKKAKRKITEKWTHKDFVLP</sequence>
<dbReference type="FunCoup" id="N1JDJ6">
    <property type="interactions" value="592"/>
</dbReference>
<dbReference type="GO" id="GO:0008097">
    <property type="term" value="F:5S rRNA binding"/>
    <property type="evidence" value="ECO:0007669"/>
    <property type="project" value="TreeGrafter"/>
</dbReference>
<dbReference type="GO" id="GO:0005654">
    <property type="term" value="C:nucleoplasm"/>
    <property type="evidence" value="ECO:0007669"/>
    <property type="project" value="UniProtKB-SubCell"/>
</dbReference>
<organism evidence="8 9">
    <name type="scientific">Blumeria graminis f. sp. hordei (strain DH14)</name>
    <name type="common">Barley powdery mildew</name>
    <name type="synonym">Oidium monilioides f. sp. hordei</name>
    <dbReference type="NCBI Taxonomy" id="546991"/>
    <lineage>
        <taxon>Eukaryota</taxon>
        <taxon>Fungi</taxon>
        <taxon>Dikarya</taxon>
        <taxon>Ascomycota</taxon>
        <taxon>Pezizomycotina</taxon>
        <taxon>Leotiomycetes</taxon>
        <taxon>Erysiphales</taxon>
        <taxon>Erysiphaceae</taxon>
        <taxon>Blumeria</taxon>
        <taxon>Blumeria hordei</taxon>
    </lineage>
</organism>
<evidence type="ECO:0000256" key="1">
    <source>
        <dbReference type="ARBA" id="ARBA00008838"/>
    </source>
</evidence>
<evidence type="ECO:0000256" key="7">
    <source>
        <dbReference type="SAM" id="MobiDB-lite"/>
    </source>
</evidence>
<dbReference type="GO" id="GO:0006364">
    <property type="term" value="P:rRNA processing"/>
    <property type="evidence" value="ECO:0007669"/>
    <property type="project" value="TreeGrafter"/>
</dbReference>
<evidence type="ECO:0000256" key="6">
    <source>
        <dbReference type="SAM" id="Coils"/>
    </source>
</evidence>
<reference evidence="8 9" key="1">
    <citation type="journal article" date="2010" name="Science">
        <title>Genome expansion and gene loss in powdery mildew fungi reveal tradeoffs in extreme parasitism.</title>
        <authorList>
            <person name="Spanu P.D."/>
            <person name="Abbott J.C."/>
            <person name="Amselem J."/>
            <person name="Burgis T.A."/>
            <person name="Soanes D.M."/>
            <person name="Stueber K."/>
            <person name="Ver Loren van Themaat E."/>
            <person name="Brown J.K.M."/>
            <person name="Butcher S.A."/>
            <person name="Gurr S.J."/>
            <person name="Lebrun M.-H."/>
            <person name="Ridout C.J."/>
            <person name="Schulze-Lefert P."/>
            <person name="Talbot N.J."/>
            <person name="Ahmadinejad N."/>
            <person name="Ametz C."/>
            <person name="Barton G.R."/>
            <person name="Benjdia M."/>
            <person name="Bidzinski P."/>
            <person name="Bindschedler L.V."/>
            <person name="Both M."/>
            <person name="Brewer M.T."/>
            <person name="Cadle-Davidson L."/>
            <person name="Cadle-Davidson M.M."/>
            <person name="Collemare J."/>
            <person name="Cramer R."/>
            <person name="Frenkel O."/>
            <person name="Godfrey D."/>
            <person name="Harriman J."/>
            <person name="Hoede C."/>
            <person name="King B.C."/>
            <person name="Klages S."/>
            <person name="Kleemann J."/>
            <person name="Knoll D."/>
            <person name="Koti P.S."/>
            <person name="Kreplak J."/>
            <person name="Lopez-Ruiz F.J."/>
            <person name="Lu X."/>
            <person name="Maekawa T."/>
            <person name="Mahanil S."/>
            <person name="Micali C."/>
            <person name="Milgroom M.G."/>
            <person name="Montana G."/>
            <person name="Noir S."/>
            <person name="O'Connell R.J."/>
            <person name="Oberhaensli S."/>
            <person name="Parlange F."/>
            <person name="Pedersen C."/>
            <person name="Quesneville H."/>
            <person name="Reinhardt R."/>
            <person name="Rott M."/>
            <person name="Sacristan S."/>
            <person name="Schmidt S.M."/>
            <person name="Schoen M."/>
            <person name="Skamnioti P."/>
            <person name="Sommer H."/>
            <person name="Stephens A."/>
            <person name="Takahara H."/>
            <person name="Thordal-Christensen H."/>
            <person name="Vigouroux M."/>
            <person name="Wessling R."/>
            <person name="Wicker T."/>
            <person name="Panstruga R."/>
        </authorList>
    </citation>
    <scope>NUCLEOTIDE SEQUENCE [LARGE SCALE GENOMIC DNA]</scope>
    <source>
        <strain evidence="8">DH14</strain>
    </source>
</reference>
<feature type="coiled-coil region" evidence="6">
    <location>
        <begin position="245"/>
        <end position="272"/>
    </location>
</feature>
<comment type="similarity">
    <text evidence="1 5">Belongs to the NOP53 family.</text>
</comment>
<comment type="caution">
    <text evidence="8">The sequence shown here is derived from an EMBL/GenBank/DDBJ whole genome shotgun (WGS) entry which is preliminary data.</text>
</comment>
<dbReference type="PIRSF" id="PIRSF017302">
    <property type="entry name" value="Gltscr2"/>
    <property type="match status" value="1"/>
</dbReference>
<proteinExistence type="inferred from homology"/>
<dbReference type="Proteomes" id="UP000015441">
    <property type="component" value="Unassembled WGS sequence"/>
</dbReference>
<dbReference type="HOGENOM" id="CLU_035888_1_0_1"/>
<evidence type="ECO:0000256" key="2">
    <source>
        <dbReference type="ARBA" id="ARBA00018339"/>
    </source>
</evidence>
<dbReference type="eggNOG" id="KOG2823">
    <property type="taxonomic scope" value="Eukaryota"/>
</dbReference>
<protein>
    <recommendedName>
        <fullName evidence="2 5">Ribosome biogenesis protein NOP53</fullName>
    </recommendedName>
</protein>
<dbReference type="InParanoid" id="N1JDJ6"/>
<comment type="subcellular location">
    <subcellularLocation>
        <location evidence="5">Nucleus</location>
        <location evidence="5">Nucleolus</location>
    </subcellularLocation>
    <subcellularLocation>
        <location evidence="5">Nucleus</location>
        <location evidence="5">Nucleoplasm</location>
    </subcellularLocation>
</comment>
<evidence type="ECO:0000256" key="5">
    <source>
        <dbReference type="PIRNR" id="PIRNR017302"/>
    </source>
</evidence>
<feature type="region of interest" description="Disordered" evidence="7">
    <location>
        <begin position="280"/>
        <end position="308"/>
    </location>
</feature>
<dbReference type="OrthoDB" id="5072at2759"/>
<comment type="function">
    <text evidence="5">May play a role in ribosome biogenesis.</text>
</comment>
<dbReference type="GO" id="GO:0000027">
    <property type="term" value="P:ribosomal large subunit assembly"/>
    <property type="evidence" value="ECO:0007669"/>
    <property type="project" value="UniProtKB-UniRule"/>
</dbReference>
<gene>
    <name evidence="8" type="ORF">BGHDH14_bgh06139</name>
</gene>
<accession>N1JDJ6</accession>
<dbReference type="InterPro" id="IPR011687">
    <property type="entry name" value="Nop53/GLTSCR2"/>
</dbReference>
<dbReference type="Pfam" id="PF07767">
    <property type="entry name" value="Nop53"/>
    <property type="match status" value="1"/>
</dbReference>
<dbReference type="AlphaFoldDB" id="N1JDJ6"/>
<dbReference type="GO" id="GO:0005730">
    <property type="term" value="C:nucleolus"/>
    <property type="evidence" value="ECO:0007669"/>
    <property type="project" value="UniProtKB-SubCell"/>
</dbReference>
<dbReference type="PANTHER" id="PTHR14211:SF7">
    <property type="entry name" value="RIBOSOME BIOGENESIS PROTEIN NOP53"/>
    <property type="match status" value="1"/>
</dbReference>
<evidence type="ECO:0000256" key="4">
    <source>
        <dbReference type="ARBA" id="ARBA00023242"/>
    </source>
</evidence>
<evidence type="ECO:0000313" key="8">
    <source>
        <dbReference type="EMBL" id="CCU75853.1"/>
    </source>
</evidence>
<evidence type="ECO:0000313" key="9">
    <source>
        <dbReference type="Proteomes" id="UP000015441"/>
    </source>
</evidence>
<dbReference type="EMBL" id="CAUH01001764">
    <property type="protein sequence ID" value="CCU75853.1"/>
    <property type="molecule type" value="Genomic_DNA"/>
</dbReference>
<name>N1JDJ6_BLUG1</name>
<dbReference type="STRING" id="546991.N1JDJ6"/>
<keyword evidence="9" id="KW-1185">Reference proteome</keyword>
<keyword evidence="6" id="KW-0175">Coiled coil</keyword>